<dbReference type="RefSeq" id="WP_010593559.1">
    <property type="nucleotide sequence ID" value="NZ_CP023714.1"/>
</dbReference>
<protein>
    <submittedName>
        <fullName evidence="3">S-adenosylmethionine-dependent methyltransferase</fullName>
    </submittedName>
</protein>
<evidence type="ECO:0000313" key="3">
    <source>
        <dbReference type="EMBL" id="CDZ91693.1"/>
    </source>
</evidence>
<feature type="domain" description="Methyltransferase" evidence="1">
    <location>
        <begin position="177"/>
        <end position="272"/>
    </location>
</feature>
<accession>A0A098BSN3</accession>
<sequence length="356" mass="38108">MTHTVSPVDTAAQRVLDSALGAVDLIAIYLGDRLGWYRSLVTDGPAAADELATRTGTDPRYAREWLEQQAVTGLLEVDDDDPPRFTLPPAVAEVLTDEQSLNYLGPLARMFAGVSVQLPALLDAYRTGGGVSWAQLGTDARESQADMNRPWYEKALPGALASVPDLDALLRRPGAVIADIGCGGAWSTIALARAYPQARLFAVDIDPATVALARTNVAACPDVADRVTVVEADAAGLPHERFTAAFAFECVHDMPRPVEVLSAVRGALAPDGVMVVMDEAVADRFTAPGDEVERLMYGFSIVCCLPDGMSHPPSAGTGTVMRADTLRRYALDAGFSDVSVLPIEDFGFWRFYRLAP</sequence>
<dbReference type="InterPro" id="IPR041698">
    <property type="entry name" value="Methyltransf_25"/>
</dbReference>
<dbReference type="GO" id="GO:0008168">
    <property type="term" value="F:methyltransferase activity"/>
    <property type="evidence" value="ECO:0007669"/>
    <property type="project" value="UniProtKB-KW"/>
</dbReference>
<dbReference type="eggNOG" id="COG2519">
    <property type="taxonomic scope" value="Bacteria"/>
</dbReference>
<dbReference type="InterPro" id="IPR036388">
    <property type="entry name" value="WH-like_DNA-bd_sf"/>
</dbReference>
<reference evidence="3 4" key="1">
    <citation type="journal article" date="2014" name="Genome Announc.">
        <title>Draft Genome Sequence of Propane- and Butane-Oxidizing Actinobacterium Rhodococcus ruber IEGM 231.</title>
        <authorList>
            <person name="Ivshina I.B."/>
            <person name="Kuyukina M.S."/>
            <person name="Krivoruchko A.V."/>
            <person name="Barbe V."/>
            <person name="Fischer C."/>
        </authorList>
    </citation>
    <scope>NUCLEOTIDE SEQUENCE [LARGE SCALE GENOMIC DNA]</scope>
</reference>
<dbReference type="Pfam" id="PF21320">
    <property type="entry name" value="WHD_Rv2258c"/>
    <property type="match status" value="1"/>
</dbReference>
<dbReference type="Gene3D" id="3.40.50.150">
    <property type="entry name" value="Vaccinia Virus protein VP39"/>
    <property type="match status" value="1"/>
</dbReference>
<feature type="domain" description="S-adenosylmethionine-dependent methyltransferase Rv2258c-like winged HTH" evidence="2">
    <location>
        <begin position="27"/>
        <end position="96"/>
    </location>
</feature>
<proteinExistence type="predicted"/>
<gene>
    <name evidence="3" type="ORF">RHRU231_860074</name>
</gene>
<dbReference type="InterPro" id="IPR048711">
    <property type="entry name" value="WHD_Rv2258c"/>
</dbReference>
<dbReference type="Gene3D" id="1.10.10.10">
    <property type="entry name" value="Winged helix-like DNA-binding domain superfamily/Winged helix DNA-binding domain"/>
    <property type="match status" value="1"/>
</dbReference>
<dbReference type="GeneID" id="66837793"/>
<dbReference type="CDD" id="cd02440">
    <property type="entry name" value="AdoMet_MTases"/>
    <property type="match status" value="1"/>
</dbReference>
<dbReference type="PANTHER" id="PTHR45128:SF2">
    <property type="entry name" value="METHYLTRANSFERASE DOMAIN-CONTAINING PROTEIN"/>
    <property type="match status" value="1"/>
</dbReference>
<dbReference type="InterPro" id="IPR053173">
    <property type="entry name" value="SAM-binding_MTase"/>
</dbReference>
<keyword evidence="3" id="KW-0808">Transferase</keyword>
<dbReference type="EMBL" id="CCSD01000101">
    <property type="protein sequence ID" value="CDZ91693.1"/>
    <property type="molecule type" value="Genomic_DNA"/>
</dbReference>
<evidence type="ECO:0000313" key="4">
    <source>
        <dbReference type="Proteomes" id="UP000042997"/>
    </source>
</evidence>
<evidence type="ECO:0000259" key="1">
    <source>
        <dbReference type="Pfam" id="PF13649"/>
    </source>
</evidence>
<dbReference type="SUPFAM" id="SSF46785">
    <property type="entry name" value="Winged helix' DNA-binding domain"/>
    <property type="match status" value="1"/>
</dbReference>
<evidence type="ECO:0000259" key="2">
    <source>
        <dbReference type="Pfam" id="PF21320"/>
    </source>
</evidence>
<dbReference type="InterPro" id="IPR036390">
    <property type="entry name" value="WH_DNA-bd_sf"/>
</dbReference>
<dbReference type="Pfam" id="PF13649">
    <property type="entry name" value="Methyltransf_25"/>
    <property type="match status" value="1"/>
</dbReference>
<organism evidence="3 4">
    <name type="scientific">Rhodococcus ruber</name>
    <dbReference type="NCBI Taxonomy" id="1830"/>
    <lineage>
        <taxon>Bacteria</taxon>
        <taxon>Bacillati</taxon>
        <taxon>Actinomycetota</taxon>
        <taxon>Actinomycetes</taxon>
        <taxon>Mycobacteriales</taxon>
        <taxon>Nocardiaceae</taxon>
        <taxon>Rhodococcus</taxon>
    </lineage>
</organism>
<dbReference type="SUPFAM" id="SSF53335">
    <property type="entry name" value="S-adenosyl-L-methionine-dependent methyltransferases"/>
    <property type="match status" value="1"/>
</dbReference>
<name>A0A098BSN3_9NOCA</name>
<dbReference type="OrthoDB" id="9801363at2"/>
<dbReference type="Proteomes" id="UP000042997">
    <property type="component" value="Unassembled WGS sequence"/>
</dbReference>
<dbReference type="GO" id="GO:0032259">
    <property type="term" value="P:methylation"/>
    <property type="evidence" value="ECO:0007669"/>
    <property type="project" value="UniProtKB-KW"/>
</dbReference>
<dbReference type="AlphaFoldDB" id="A0A098BSN3"/>
<keyword evidence="3" id="KW-0489">Methyltransferase</keyword>
<dbReference type="KEGG" id="rrz:CS378_12495"/>
<dbReference type="PANTHER" id="PTHR45128">
    <property type="entry name" value="METHYLTRANSFERASE TYPE 11"/>
    <property type="match status" value="1"/>
</dbReference>
<dbReference type="InterPro" id="IPR029063">
    <property type="entry name" value="SAM-dependent_MTases_sf"/>
</dbReference>